<evidence type="ECO:0000256" key="4">
    <source>
        <dbReference type="ARBA" id="ARBA00022989"/>
    </source>
</evidence>
<name>A0A1Y0CB10_9MYCO</name>
<keyword evidence="2" id="KW-1003">Cell membrane</keyword>
<dbReference type="KEGG" id="mdx:BTO20_31260"/>
<proteinExistence type="predicted"/>
<sequence>MSSDTERRKPPKSGSALVLTIAAALCSTTVVTATLGFAFWALAAHIASAETVGRSAAMISAMQFIATFATLGLHTLLIAELPRRDGPDVRRLVVTCVGAAGAVGLLGATGYALVQNGFGHSEWMYSSPVGVVLFGVGTAVSTVTIVLDGAMVGVQQSGRQVSRNLVFSVVKLAALPLAAFAVGMSPQIIFAVWLLGNLVSLAILAMRTEAVDQWLTTAPTVRGFSPLWRAAAGHHWVNVATQAPRLALPVLVAVQLSSEVNAAFYAALLLATFIWIVPNHLATAMFALHSGNPEHFETGLNTAIRLSAVVSILAAVGAPFLAQPMLAIFGRQYEEARYCLIAMAVCTFASAIKSIYIAVRRAQGALGRAARAAILGAGLELGAAEVGLQLGGITGIGIALGVATVVEAMFFWPAIRAARRQFAAQSAVPVCGGENA</sequence>
<organism evidence="7 8">
    <name type="scientific">Mycobacterium dioxanotrophicus</name>
    <dbReference type="NCBI Taxonomy" id="482462"/>
    <lineage>
        <taxon>Bacteria</taxon>
        <taxon>Bacillati</taxon>
        <taxon>Actinomycetota</taxon>
        <taxon>Actinomycetes</taxon>
        <taxon>Mycobacteriales</taxon>
        <taxon>Mycobacteriaceae</taxon>
        <taxon>Mycobacterium</taxon>
    </lineage>
</organism>
<feature type="transmembrane region" description="Helical" evidence="6">
    <location>
        <begin position="164"/>
        <end position="182"/>
    </location>
</feature>
<keyword evidence="5 6" id="KW-0472">Membrane</keyword>
<dbReference type="EMBL" id="CP020809">
    <property type="protein sequence ID" value="ART72441.1"/>
    <property type="molecule type" value="Genomic_DNA"/>
</dbReference>
<dbReference type="InterPro" id="IPR050833">
    <property type="entry name" value="Poly_Biosynth_Transport"/>
</dbReference>
<dbReference type="Proteomes" id="UP000195331">
    <property type="component" value="Chromosome"/>
</dbReference>
<feature type="transmembrane region" description="Helical" evidence="6">
    <location>
        <begin position="390"/>
        <end position="412"/>
    </location>
</feature>
<keyword evidence="8" id="KW-1185">Reference proteome</keyword>
<feature type="transmembrane region" description="Helical" evidence="6">
    <location>
        <begin position="188"/>
        <end position="206"/>
    </location>
</feature>
<keyword evidence="3 6" id="KW-0812">Transmembrane</keyword>
<feature type="transmembrane region" description="Helical" evidence="6">
    <location>
        <begin position="338"/>
        <end position="359"/>
    </location>
</feature>
<protein>
    <submittedName>
        <fullName evidence="7">Teichoic acid transporter</fullName>
    </submittedName>
</protein>
<dbReference type="PANTHER" id="PTHR30250">
    <property type="entry name" value="PST FAMILY PREDICTED COLANIC ACID TRANSPORTER"/>
    <property type="match status" value="1"/>
</dbReference>
<evidence type="ECO:0000256" key="2">
    <source>
        <dbReference type="ARBA" id="ARBA00022475"/>
    </source>
</evidence>
<dbReference type="PANTHER" id="PTHR30250:SF26">
    <property type="entry name" value="PSMA PROTEIN"/>
    <property type="match status" value="1"/>
</dbReference>
<evidence type="ECO:0000313" key="8">
    <source>
        <dbReference type="Proteomes" id="UP000195331"/>
    </source>
</evidence>
<dbReference type="GO" id="GO:0005886">
    <property type="term" value="C:plasma membrane"/>
    <property type="evidence" value="ECO:0007669"/>
    <property type="project" value="UniProtKB-SubCell"/>
</dbReference>
<feature type="transmembrane region" description="Helical" evidence="6">
    <location>
        <begin position="262"/>
        <end position="282"/>
    </location>
</feature>
<evidence type="ECO:0000256" key="5">
    <source>
        <dbReference type="ARBA" id="ARBA00023136"/>
    </source>
</evidence>
<evidence type="ECO:0000256" key="6">
    <source>
        <dbReference type="SAM" id="Phobius"/>
    </source>
</evidence>
<evidence type="ECO:0000256" key="3">
    <source>
        <dbReference type="ARBA" id="ARBA00022692"/>
    </source>
</evidence>
<dbReference type="AlphaFoldDB" id="A0A1Y0CB10"/>
<dbReference type="OrthoDB" id="3204481at2"/>
<evidence type="ECO:0000313" key="7">
    <source>
        <dbReference type="EMBL" id="ART72441.1"/>
    </source>
</evidence>
<feature type="transmembrane region" description="Helical" evidence="6">
    <location>
        <begin position="129"/>
        <end position="152"/>
    </location>
</feature>
<feature type="transmembrane region" description="Helical" evidence="6">
    <location>
        <begin position="59"/>
        <end position="79"/>
    </location>
</feature>
<accession>A0A1Y0CB10</accession>
<dbReference type="RefSeq" id="WP_087079747.1">
    <property type="nucleotide sequence ID" value="NZ_CP020809.1"/>
</dbReference>
<feature type="transmembrane region" description="Helical" evidence="6">
    <location>
        <begin position="91"/>
        <end position="114"/>
    </location>
</feature>
<comment type="subcellular location">
    <subcellularLocation>
        <location evidence="1">Cell membrane</location>
        <topology evidence="1">Multi-pass membrane protein</topology>
    </subcellularLocation>
</comment>
<feature type="transmembrane region" description="Helical" evidence="6">
    <location>
        <begin position="302"/>
        <end position="326"/>
    </location>
</feature>
<evidence type="ECO:0000256" key="1">
    <source>
        <dbReference type="ARBA" id="ARBA00004651"/>
    </source>
</evidence>
<gene>
    <name evidence="7" type="ORF">BTO20_31260</name>
</gene>
<reference evidence="7 8" key="1">
    <citation type="submission" date="2017-04" db="EMBL/GenBank/DDBJ databases">
        <title>Whole Genome Sequence of 1,4-Dioxane Degrading Bacterium Mycobacterium dioxanotrophicus PH-06.</title>
        <authorList>
            <person name="He Y."/>
        </authorList>
    </citation>
    <scope>NUCLEOTIDE SEQUENCE [LARGE SCALE GENOMIC DNA]</scope>
    <source>
        <strain evidence="7 8">PH-06</strain>
    </source>
</reference>
<keyword evidence="4 6" id="KW-1133">Transmembrane helix</keyword>